<comment type="caution">
    <text evidence="2">The sequence shown here is derived from an EMBL/GenBank/DDBJ whole genome shotgun (WGS) entry which is preliminary data.</text>
</comment>
<dbReference type="EMBL" id="JBHTBH010000011">
    <property type="protein sequence ID" value="MFC7330221.1"/>
    <property type="molecule type" value="Genomic_DNA"/>
</dbReference>
<proteinExistence type="predicted"/>
<evidence type="ECO:0000313" key="2">
    <source>
        <dbReference type="EMBL" id="MFC7330221.1"/>
    </source>
</evidence>
<dbReference type="InterPro" id="IPR045794">
    <property type="entry name" value="Trypco1"/>
</dbReference>
<protein>
    <submittedName>
        <fullName evidence="2">CU044_2847 family protein</fullName>
    </submittedName>
</protein>
<keyword evidence="3" id="KW-1185">Reference proteome</keyword>
<evidence type="ECO:0000259" key="1">
    <source>
        <dbReference type="Pfam" id="PF19493"/>
    </source>
</evidence>
<dbReference type="Proteomes" id="UP001596540">
    <property type="component" value="Unassembled WGS sequence"/>
</dbReference>
<name>A0ABW2KLT6_9ACTN</name>
<organism evidence="2 3">
    <name type="scientific">Marinactinospora rubrisoli</name>
    <dbReference type="NCBI Taxonomy" id="2715399"/>
    <lineage>
        <taxon>Bacteria</taxon>
        <taxon>Bacillati</taxon>
        <taxon>Actinomycetota</taxon>
        <taxon>Actinomycetes</taxon>
        <taxon>Streptosporangiales</taxon>
        <taxon>Nocardiopsidaceae</taxon>
        <taxon>Marinactinospora</taxon>
    </lineage>
</organism>
<evidence type="ECO:0000313" key="3">
    <source>
        <dbReference type="Proteomes" id="UP001596540"/>
    </source>
</evidence>
<feature type="domain" description="Trypsin-co-occurring" evidence="1">
    <location>
        <begin position="15"/>
        <end position="110"/>
    </location>
</feature>
<gene>
    <name evidence="2" type="ORF">ACFQRF_21075</name>
</gene>
<accession>A0ABW2KLT6</accession>
<dbReference type="NCBIfam" id="NF041216">
    <property type="entry name" value="CU044_2847_fam"/>
    <property type="match status" value="1"/>
</dbReference>
<dbReference type="RefSeq" id="WP_379872870.1">
    <property type="nucleotide sequence ID" value="NZ_JBHTBH010000011.1"/>
</dbReference>
<sequence>MPATERETMSELLRFDTENGAEVLVEVSGPRSGIVDTSARDLVRSADRTFEAVLDRVRGVSELVASKLTDLASRPDEITVELGVNINAEADVFIASTTAESSLHITLTWRP</sequence>
<dbReference type="Pfam" id="PF19493">
    <property type="entry name" value="Trypco1"/>
    <property type="match status" value="1"/>
</dbReference>
<reference evidence="3" key="1">
    <citation type="journal article" date="2019" name="Int. J. Syst. Evol. Microbiol.">
        <title>The Global Catalogue of Microorganisms (GCM) 10K type strain sequencing project: providing services to taxonomists for standard genome sequencing and annotation.</title>
        <authorList>
            <consortium name="The Broad Institute Genomics Platform"/>
            <consortium name="The Broad Institute Genome Sequencing Center for Infectious Disease"/>
            <person name="Wu L."/>
            <person name="Ma J."/>
        </authorList>
    </citation>
    <scope>NUCLEOTIDE SEQUENCE [LARGE SCALE GENOMIC DNA]</scope>
    <source>
        <strain evidence="3">CGMCC 4.7382</strain>
    </source>
</reference>